<keyword evidence="2" id="KW-1185">Reference proteome</keyword>
<organism evidence="1 2">
    <name type="scientific">Trichomonas vaginalis (strain ATCC PRA-98 / G3)</name>
    <dbReference type="NCBI Taxonomy" id="412133"/>
    <lineage>
        <taxon>Eukaryota</taxon>
        <taxon>Metamonada</taxon>
        <taxon>Parabasalia</taxon>
        <taxon>Trichomonadida</taxon>
        <taxon>Trichomonadidae</taxon>
        <taxon>Trichomonas</taxon>
    </lineage>
</organism>
<evidence type="ECO:0000313" key="2">
    <source>
        <dbReference type="Proteomes" id="UP000001542"/>
    </source>
</evidence>
<accession>A2DT98</accession>
<name>A2DT98_TRIV3</name>
<evidence type="ECO:0000313" key="1">
    <source>
        <dbReference type="EMBL" id="EAY16370.1"/>
    </source>
</evidence>
<dbReference type="InParanoid" id="A2DT98"/>
<dbReference type="VEuPathDB" id="TrichDB:TVAGG3_0968180"/>
<dbReference type="EMBL" id="DS113243">
    <property type="protein sequence ID" value="EAY16370.1"/>
    <property type="molecule type" value="Genomic_DNA"/>
</dbReference>
<dbReference type="VEuPathDB" id="TrichDB:TVAG_359790"/>
<dbReference type="KEGG" id="tva:4774379"/>
<gene>
    <name evidence="1" type="ORF">TVAG_359790</name>
</gene>
<dbReference type="RefSeq" id="XP_001328593.1">
    <property type="nucleotide sequence ID" value="XM_001328558.1"/>
</dbReference>
<reference evidence="1" key="2">
    <citation type="journal article" date="2007" name="Science">
        <title>Draft genome sequence of the sexually transmitted pathogen Trichomonas vaginalis.</title>
        <authorList>
            <person name="Carlton J.M."/>
            <person name="Hirt R.P."/>
            <person name="Silva J.C."/>
            <person name="Delcher A.L."/>
            <person name="Schatz M."/>
            <person name="Zhao Q."/>
            <person name="Wortman J.R."/>
            <person name="Bidwell S.L."/>
            <person name="Alsmark U.C.M."/>
            <person name="Besteiro S."/>
            <person name="Sicheritz-Ponten T."/>
            <person name="Noel C.J."/>
            <person name="Dacks J.B."/>
            <person name="Foster P.G."/>
            <person name="Simillion C."/>
            <person name="Van de Peer Y."/>
            <person name="Miranda-Saavedra D."/>
            <person name="Barton G.J."/>
            <person name="Westrop G.D."/>
            <person name="Mueller S."/>
            <person name="Dessi D."/>
            <person name="Fiori P.L."/>
            <person name="Ren Q."/>
            <person name="Paulsen I."/>
            <person name="Zhang H."/>
            <person name="Bastida-Corcuera F.D."/>
            <person name="Simoes-Barbosa A."/>
            <person name="Brown M.T."/>
            <person name="Hayes R.D."/>
            <person name="Mukherjee M."/>
            <person name="Okumura C.Y."/>
            <person name="Schneider R."/>
            <person name="Smith A.J."/>
            <person name="Vanacova S."/>
            <person name="Villalvazo M."/>
            <person name="Haas B.J."/>
            <person name="Pertea M."/>
            <person name="Feldblyum T.V."/>
            <person name="Utterback T.R."/>
            <person name="Shu C.L."/>
            <person name="Osoegawa K."/>
            <person name="de Jong P.J."/>
            <person name="Hrdy I."/>
            <person name="Horvathova L."/>
            <person name="Zubacova Z."/>
            <person name="Dolezal P."/>
            <person name="Malik S.B."/>
            <person name="Logsdon J.M. Jr."/>
            <person name="Henze K."/>
            <person name="Gupta A."/>
            <person name="Wang C.C."/>
            <person name="Dunne R.L."/>
            <person name="Upcroft J.A."/>
            <person name="Upcroft P."/>
            <person name="White O."/>
            <person name="Salzberg S.L."/>
            <person name="Tang P."/>
            <person name="Chiu C.-H."/>
            <person name="Lee Y.-S."/>
            <person name="Embley T.M."/>
            <person name="Coombs G.H."/>
            <person name="Mottram J.C."/>
            <person name="Tachezy J."/>
            <person name="Fraser-Liggett C.M."/>
            <person name="Johnson P.J."/>
        </authorList>
    </citation>
    <scope>NUCLEOTIDE SEQUENCE [LARGE SCALE GENOMIC DNA]</scope>
    <source>
        <strain evidence="1">G3</strain>
    </source>
</reference>
<sequence>MNGDPNQTSTKLRNAAVEVIKEKKRPLASHKIETWIRENDKQLSDLISSKCSDYVRIILSVTQDNCIVKYKSLQPVPGVDKRSTFYGLADANYSPSEWTLLGSKPIKNKKAAPKKLPPPVIVQPKPIVAPPVIEFPDLENTYSSGYNEELLVFDDLMDEFHIEGIQPQIFLENLFE</sequence>
<dbReference type="AlphaFoldDB" id="A2DT98"/>
<dbReference type="Proteomes" id="UP000001542">
    <property type="component" value="Unassembled WGS sequence"/>
</dbReference>
<dbReference type="OrthoDB" id="10568593at2759"/>
<reference evidence="1" key="1">
    <citation type="submission" date="2006-10" db="EMBL/GenBank/DDBJ databases">
        <authorList>
            <person name="Amadeo P."/>
            <person name="Zhao Q."/>
            <person name="Wortman J."/>
            <person name="Fraser-Liggett C."/>
            <person name="Carlton J."/>
        </authorList>
    </citation>
    <scope>NUCLEOTIDE SEQUENCE</scope>
    <source>
        <strain evidence="1">G3</strain>
    </source>
</reference>
<proteinExistence type="predicted"/>
<protein>
    <submittedName>
        <fullName evidence="1">Uncharacterized protein</fullName>
    </submittedName>
</protein>